<dbReference type="InterPro" id="IPR011053">
    <property type="entry name" value="Single_hybrid_motif"/>
</dbReference>
<dbReference type="Pfam" id="PF25975">
    <property type="entry name" value="CzcB_C"/>
    <property type="match status" value="1"/>
</dbReference>
<proteinExistence type="predicted"/>
<evidence type="ECO:0000256" key="1">
    <source>
        <dbReference type="ARBA" id="ARBA00022448"/>
    </source>
</evidence>
<dbReference type="PROSITE" id="PS51257">
    <property type="entry name" value="PROKAR_LIPOPROTEIN"/>
    <property type="match status" value="1"/>
</dbReference>
<dbReference type="SUPFAM" id="SSF51230">
    <property type="entry name" value="Single hybrid motif"/>
    <property type="match status" value="1"/>
</dbReference>
<dbReference type="PANTHER" id="PTHR30097">
    <property type="entry name" value="CATION EFFLUX SYSTEM PROTEIN CUSB"/>
    <property type="match status" value="1"/>
</dbReference>
<feature type="domain" description="CzcB-like barrel-sandwich hybrid" evidence="4">
    <location>
        <begin position="183"/>
        <end position="255"/>
    </location>
</feature>
<feature type="domain" description="CzcB N-terminal" evidence="3">
    <location>
        <begin position="45"/>
        <end position="136"/>
    </location>
</feature>
<dbReference type="Pfam" id="PF25954">
    <property type="entry name" value="Beta-barrel_RND_2"/>
    <property type="match status" value="1"/>
</dbReference>
<dbReference type="InterPro" id="IPR051909">
    <property type="entry name" value="MFP_Cation_Efflux"/>
</dbReference>
<comment type="caution">
    <text evidence="6">The sequence shown here is derived from an EMBL/GenBank/DDBJ whole genome shotgun (WGS) entry which is preliminary data.</text>
</comment>
<sequence length="411" mass="44082">MKRYAFLILLPLMLAACGEKQSTEPAAEEASAAAGADYERGPHRGRMLRDGNVAIEVTVYETNTPPHFRLYAYRDNQPIAPSGVTASMEVTRLDGEVNAFSFKAEKDYLAASAEVVEPHSFDVKVNATLGGKAYSWTYASYEGRTTIDAEAAKDAGVVIQSAGPATIRDTVQLMGTVALNENRLAAIKARFPGIVRAVQVQVGDRVARGQTLATIEGNESMRTYAVTAPFDGVVLTRATNVGDVAADNTLIEIANLGEVWVDLRAIGTDAERLAAGQAVQVRSATGETTVESTIASLLPVASSGQSVVARVSLPNPDGRWRPGMTVAAEVTLSSEEVPLAVKESGLQRFRDFTVVFAQVKDTYEVRMLELGRRDGEYVEVLGGLKPGTPYVAEQSYLIRADIEKSGASHDH</sequence>
<dbReference type="CDD" id="cd06850">
    <property type="entry name" value="biotinyl_domain"/>
    <property type="match status" value="1"/>
</dbReference>
<dbReference type="InterPro" id="IPR058792">
    <property type="entry name" value="Beta-barrel_RND_2"/>
</dbReference>
<dbReference type="Proteomes" id="UP000050902">
    <property type="component" value="Unassembled WGS sequence"/>
</dbReference>
<organism evidence="6 7">
    <name type="scientific">Stenotrophomonas nitritireducens</name>
    <dbReference type="NCBI Taxonomy" id="83617"/>
    <lineage>
        <taxon>Bacteria</taxon>
        <taxon>Pseudomonadati</taxon>
        <taxon>Pseudomonadota</taxon>
        <taxon>Gammaproteobacteria</taxon>
        <taxon>Lysobacterales</taxon>
        <taxon>Lysobacteraceae</taxon>
        <taxon>Stenotrophomonas</taxon>
    </lineage>
</organism>
<protein>
    <submittedName>
        <fullName evidence="6">Cation transporter</fullName>
    </submittedName>
</protein>
<dbReference type="EMBL" id="LDJG01000003">
    <property type="protein sequence ID" value="KRG60212.1"/>
    <property type="molecule type" value="Genomic_DNA"/>
</dbReference>
<dbReference type="PANTHER" id="PTHR30097:SF4">
    <property type="entry name" value="SLR6042 PROTEIN"/>
    <property type="match status" value="1"/>
</dbReference>
<dbReference type="Gene3D" id="2.40.420.20">
    <property type="match status" value="1"/>
</dbReference>
<dbReference type="InterPro" id="IPR058646">
    <property type="entry name" value="CzcB_N"/>
</dbReference>
<reference evidence="6 7" key="1">
    <citation type="submission" date="2015-05" db="EMBL/GenBank/DDBJ databases">
        <title>Genome sequencing and analysis of members of genus Stenotrophomonas.</title>
        <authorList>
            <person name="Patil P.P."/>
            <person name="Midha S."/>
            <person name="Patil P.B."/>
        </authorList>
    </citation>
    <scope>NUCLEOTIDE SEQUENCE [LARGE SCALE GENOMIC DNA]</scope>
    <source>
        <strain evidence="6 7">DSM 12575</strain>
    </source>
</reference>
<dbReference type="Gene3D" id="2.40.50.100">
    <property type="match status" value="1"/>
</dbReference>
<name>A0ABR5NNA0_9GAMM</name>
<dbReference type="Pfam" id="PF25973">
    <property type="entry name" value="BSH_CzcB"/>
    <property type="match status" value="1"/>
</dbReference>
<feature type="domain" description="CusB-like beta-barrel" evidence="2">
    <location>
        <begin position="258"/>
        <end position="330"/>
    </location>
</feature>
<dbReference type="Pfam" id="PF25971">
    <property type="entry name" value="CzcB_N"/>
    <property type="match status" value="1"/>
</dbReference>
<evidence type="ECO:0000313" key="6">
    <source>
        <dbReference type="EMBL" id="KRG60212.1"/>
    </source>
</evidence>
<evidence type="ECO:0000259" key="3">
    <source>
        <dbReference type="Pfam" id="PF25971"/>
    </source>
</evidence>
<keyword evidence="1" id="KW-0813">Transport</keyword>
<dbReference type="RefSeq" id="WP_057505031.1">
    <property type="nucleotide sequence ID" value="NZ_LDJG01000003.1"/>
</dbReference>
<evidence type="ECO:0000259" key="5">
    <source>
        <dbReference type="Pfam" id="PF25975"/>
    </source>
</evidence>
<evidence type="ECO:0000313" key="7">
    <source>
        <dbReference type="Proteomes" id="UP000050902"/>
    </source>
</evidence>
<accession>A0ABR5NNA0</accession>
<gene>
    <name evidence="6" type="ORF">ABB22_02215</name>
</gene>
<evidence type="ECO:0000259" key="2">
    <source>
        <dbReference type="Pfam" id="PF25954"/>
    </source>
</evidence>
<dbReference type="InterPro" id="IPR058649">
    <property type="entry name" value="CzcB_C"/>
</dbReference>
<feature type="domain" description="CzcB-like C-terminal circularly permuted SH3-like" evidence="5">
    <location>
        <begin position="339"/>
        <end position="398"/>
    </location>
</feature>
<dbReference type="Gene3D" id="2.40.30.170">
    <property type="match status" value="1"/>
</dbReference>
<dbReference type="InterPro" id="IPR058647">
    <property type="entry name" value="BSH_CzcB-like"/>
</dbReference>
<evidence type="ECO:0000259" key="4">
    <source>
        <dbReference type="Pfam" id="PF25973"/>
    </source>
</evidence>
<keyword evidence="7" id="KW-1185">Reference proteome</keyword>